<keyword evidence="8" id="KW-1185">Reference proteome</keyword>
<dbReference type="InterPro" id="IPR050763">
    <property type="entry name" value="ABC_transporter_ATP-binding"/>
</dbReference>
<protein>
    <submittedName>
        <fullName evidence="7">ABC-2 type transport system ATP-binding protein</fullName>
    </submittedName>
</protein>
<evidence type="ECO:0000256" key="2">
    <source>
        <dbReference type="ARBA" id="ARBA00022448"/>
    </source>
</evidence>
<reference evidence="7 8" key="1">
    <citation type="submission" date="2023-07" db="EMBL/GenBank/DDBJ databases">
        <title>Functional and genomic diversity of the sorghum phyllosphere microbiome.</title>
        <authorList>
            <person name="Shade A."/>
        </authorList>
    </citation>
    <scope>NUCLEOTIDE SEQUENCE [LARGE SCALE GENOMIC DNA]</scope>
    <source>
        <strain evidence="7 8">SORGH_AS_1207</strain>
    </source>
</reference>
<evidence type="ECO:0000259" key="6">
    <source>
        <dbReference type="PROSITE" id="PS50893"/>
    </source>
</evidence>
<evidence type="ECO:0000256" key="5">
    <source>
        <dbReference type="ARBA" id="ARBA00023251"/>
    </source>
</evidence>
<dbReference type="CDD" id="cd03230">
    <property type="entry name" value="ABC_DR_subfamily_A"/>
    <property type="match status" value="1"/>
</dbReference>
<dbReference type="PANTHER" id="PTHR42711">
    <property type="entry name" value="ABC TRANSPORTER ATP-BINDING PROTEIN"/>
    <property type="match status" value="1"/>
</dbReference>
<accession>A0ABU0TTW0</accession>
<keyword evidence="4 7" id="KW-0067">ATP-binding</keyword>
<evidence type="ECO:0000256" key="4">
    <source>
        <dbReference type="ARBA" id="ARBA00022840"/>
    </source>
</evidence>
<dbReference type="RefSeq" id="WP_307482198.1">
    <property type="nucleotide sequence ID" value="NZ_JAUTBF010000001.1"/>
</dbReference>
<name>A0ABU0TTW0_MICTR</name>
<dbReference type="GO" id="GO:0005524">
    <property type="term" value="F:ATP binding"/>
    <property type="evidence" value="ECO:0007669"/>
    <property type="project" value="UniProtKB-KW"/>
</dbReference>
<sequence>MSSSLIFRQVTKRFGDTTVFEGDSFELRPGLSFLVGRNGAGKSTLVRLATGIERPTAGQVLIFSDPTHLIKQETKRRFGLQLQNDAFLKSVRVGEYIELYKRLYLSGGASPTIDLHEIADVLDIGPLMRSYAYALSGGQKKRVSLFLTIIGRKELLVLDEPTAGIDVDVKDKIMRVIRLLQGQNVDLLVSSHDLSEFFEIADNVLVVDGGIRFNGTKTAFRERFGYPYKTVVPTAAAGVGLPSVEHEDGVSYFARTTELLGEAFPGNSILPTTPKDFYQLATRATHGEAKWTR</sequence>
<dbReference type="InterPro" id="IPR027417">
    <property type="entry name" value="P-loop_NTPase"/>
</dbReference>
<dbReference type="InterPro" id="IPR003439">
    <property type="entry name" value="ABC_transporter-like_ATP-bd"/>
</dbReference>
<dbReference type="SMART" id="SM00382">
    <property type="entry name" value="AAA"/>
    <property type="match status" value="1"/>
</dbReference>
<dbReference type="PANTHER" id="PTHR42711:SF17">
    <property type="entry name" value="ABC TRANSPORTER ATP-BINDING PROTEIN"/>
    <property type="match status" value="1"/>
</dbReference>
<dbReference type="Pfam" id="PF00005">
    <property type="entry name" value="ABC_tran"/>
    <property type="match status" value="1"/>
</dbReference>
<evidence type="ECO:0000313" key="8">
    <source>
        <dbReference type="Proteomes" id="UP001226691"/>
    </source>
</evidence>
<evidence type="ECO:0000256" key="1">
    <source>
        <dbReference type="ARBA" id="ARBA00004202"/>
    </source>
</evidence>
<organism evidence="7 8">
    <name type="scientific">Microbacterium trichothecenolyticum</name>
    <name type="common">Aureobacterium trichothecenolyticum</name>
    <dbReference type="NCBI Taxonomy" id="69370"/>
    <lineage>
        <taxon>Bacteria</taxon>
        <taxon>Bacillati</taxon>
        <taxon>Actinomycetota</taxon>
        <taxon>Actinomycetes</taxon>
        <taxon>Micrococcales</taxon>
        <taxon>Microbacteriaceae</taxon>
        <taxon>Microbacterium</taxon>
    </lineage>
</organism>
<keyword evidence="3" id="KW-0547">Nucleotide-binding</keyword>
<dbReference type="InterPro" id="IPR003593">
    <property type="entry name" value="AAA+_ATPase"/>
</dbReference>
<dbReference type="PROSITE" id="PS50893">
    <property type="entry name" value="ABC_TRANSPORTER_2"/>
    <property type="match status" value="1"/>
</dbReference>
<evidence type="ECO:0000313" key="7">
    <source>
        <dbReference type="EMBL" id="MDQ1123093.1"/>
    </source>
</evidence>
<comment type="subcellular location">
    <subcellularLocation>
        <location evidence="1">Cell membrane</location>
        <topology evidence="1">Peripheral membrane protein</topology>
    </subcellularLocation>
</comment>
<evidence type="ECO:0000256" key="3">
    <source>
        <dbReference type="ARBA" id="ARBA00022741"/>
    </source>
</evidence>
<feature type="domain" description="ABC transporter" evidence="6">
    <location>
        <begin position="5"/>
        <end position="233"/>
    </location>
</feature>
<comment type="caution">
    <text evidence="7">The sequence shown here is derived from an EMBL/GenBank/DDBJ whole genome shotgun (WGS) entry which is preliminary data.</text>
</comment>
<proteinExistence type="predicted"/>
<dbReference type="SUPFAM" id="SSF52540">
    <property type="entry name" value="P-loop containing nucleoside triphosphate hydrolases"/>
    <property type="match status" value="1"/>
</dbReference>
<keyword evidence="2" id="KW-0813">Transport</keyword>
<dbReference type="Gene3D" id="3.40.50.300">
    <property type="entry name" value="P-loop containing nucleotide triphosphate hydrolases"/>
    <property type="match status" value="1"/>
</dbReference>
<keyword evidence="5" id="KW-0046">Antibiotic resistance</keyword>
<dbReference type="Proteomes" id="UP001226691">
    <property type="component" value="Unassembled WGS sequence"/>
</dbReference>
<gene>
    <name evidence="7" type="ORF">QE412_001666</name>
</gene>
<dbReference type="EMBL" id="JAUTBF010000001">
    <property type="protein sequence ID" value="MDQ1123093.1"/>
    <property type="molecule type" value="Genomic_DNA"/>
</dbReference>